<feature type="domain" description="VWFA" evidence="2">
    <location>
        <begin position="350"/>
        <end position="512"/>
    </location>
</feature>
<keyword evidence="1" id="KW-1133">Transmembrane helix</keyword>
<evidence type="ECO:0000256" key="1">
    <source>
        <dbReference type="SAM" id="Phobius"/>
    </source>
</evidence>
<organism evidence="3 4">
    <name type="scientific">Nitratireductor aquimarinus</name>
    <dbReference type="NCBI Taxonomy" id="889300"/>
    <lineage>
        <taxon>Bacteria</taxon>
        <taxon>Pseudomonadati</taxon>
        <taxon>Pseudomonadota</taxon>
        <taxon>Alphaproteobacteria</taxon>
        <taxon>Hyphomicrobiales</taxon>
        <taxon>Phyllobacteriaceae</taxon>
        <taxon>Nitratireductor</taxon>
    </lineage>
</organism>
<dbReference type="Pfam" id="PF00092">
    <property type="entry name" value="VWA"/>
    <property type="match status" value="1"/>
</dbReference>
<keyword evidence="1" id="KW-0472">Membrane</keyword>
<dbReference type="Gene3D" id="3.40.50.410">
    <property type="entry name" value="von Willebrand factor, type A domain"/>
    <property type="match status" value="2"/>
</dbReference>
<dbReference type="Proteomes" id="UP001185659">
    <property type="component" value="Unassembled WGS sequence"/>
</dbReference>
<feature type="domain" description="VWFA" evidence="2">
    <location>
        <begin position="146"/>
        <end position="195"/>
    </location>
</feature>
<reference evidence="3 4" key="1">
    <citation type="submission" date="2023-10" db="EMBL/GenBank/DDBJ databases">
        <authorList>
            <person name="Venkata Ramana C."/>
            <person name="Sasikala C."/>
            <person name="Dhurka M."/>
        </authorList>
    </citation>
    <scope>NUCLEOTIDE SEQUENCE [LARGE SCALE GENOMIC DNA]</scope>
    <source>
        <strain evidence="3 4">KCTC 32151</strain>
    </source>
</reference>
<dbReference type="EMBL" id="JAWLIP010000001">
    <property type="protein sequence ID" value="MDV6225104.1"/>
    <property type="molecule type" value="Genomic_DNA"/>
</dbReference>
<feature type="transmembrane region" description="Helical" evidence="1">
    <location>
        <begin position="27"/>
        <end position="49"/>
    </location>
</feature>
<dbReference type="InterPro" id="IPR002035">
    <property type="entry name" value="VWF_A"/>
</dbReference>
<dbReference type="SUPFAM" id="SSF53300">
    <property type="entry name" value="vWA-like"/>
    <property type="match status" value="1"/>
</dbReference>
<dbReference type="Pfam" id="PF13400">
    <property type="entry name" value="Tad"/>
    <property type="match status" value="1"/>
</dbReference>
<dbReference type="InterPro" id="IPR028087">
    <property type="entry name" value="Tad_N"/>
</dbReference>
<dbReference type="RefSeq" id="WP_317560322.1">
    <property type="nucleotide sequence ID" value="NZ_JAWLIP010000001.1"/>
</dbReference>
<keyword evidence="1" id="KW-0812">Transmembrane</keyword>
<keyword evidence="4" id="KW-1185">Reference proteome</keyword>
<evidence type="ECO:0000313" key="4">
    <source>
        <dbReference type="Proteomes" id="UP001185659"/>
    </source>
</evidence>
<comment type="caution">
    <text evidence="3">The sequence shown here is derived from an EMBL/GenBank/DDBJ whole genome shotgun (WGS) entry which is preliminary data.</text>
</comment>
<dbReference type="CDD" id="cd00198">
    <property type="entry name" value="vWFA"/>
    <property type="match status" value="1"/>
</dbReference>
<accession>A0ABU4AFU6</accession>
<gene>
    <name evidence="3" type="ORF">R2G56_02295</name>
</gene>
<sequence>MISLLERFLRSGTRLCERFGADRSGNFAMITALSAMALIGGSGFALDYANMSRVRASLQNSLDSAALAVAQKGKTITDTEARTIAESYLAGNLPVVFKNLDVDRVDESVTVTADVDVKLFFGGILGKESMPVSALSKADVALISYEIALVLDTTGSMSGRKLRDMKTAVEGLVDNISAQVKDPERLRFALVPFSTFVNVGPQFAPDFDMNGKIVKDTGASWLDLEGVSEIPQLELEAGVSRFEAYHNMGLEWKGCVETRMPDGDKRHDVADTPAVPAQQASLFIPTFAIDEPEDYRNDYIESEVDPRGNDREKKLKKYGYNGYKQIYKRVTLEDLEDNRGPNYMCVSEPLTPLTNDYADLKTKVKNLKASGNTNIMEGVAWGSRVLSPQEPFAGGNPDDGIIKVMVVLTDGKNIFGVRDDRLRSRYSSFGYMVDGRLDGEVNASSSKSTKLMNNKTLEACNYAKKDGIDIYTIRLEEDDTDTGTLMSACASRPDQYYDTPSSSQLKKVFEKIGEKIVRLRLST</sequence>
<protein>
    <submittedName>
        <fullName evidence="3">VWA domain-containing protein</fullName>
    </submittedName>
</protein>
<proteinExistence type="predicted"/>
<dbReference type="InterPro" id="IPR036465">
    <property type="entry name" value="vWFA_dom_sf"/>
</dbReference>
<name>A0ABU4AFU6_9HYPH</name>
<evidence type="ECO:0000259" key="2">
    <source>
        <dbReference type="PROSITE" id="PS50234"/>
    </source>
</evidence>
<evidence type="ECO:0000313" key="3">
    <source>
        <dbReference type="EMBL" id="MDV6225104.1"/>
    </source>
</evidence>
<dbReference type="PROSITE" id="PS50234">
    <property type="entry name" value="VWFA"/>
    <property type="match status" value="2"/>
</dbReference>